<dbReference type="CDD" id="cd07249">
    <property type="entry name" value="MMCE"/>
    <property type="match status" value="1"/>
</dbReference>
<dbReference type="InterPro" id="IPR029068">
    <property type="entry name" value="Glyas_Bleomycin-R_OHBP_Dase"/>
</dbReference>
<dbReference type="Gene3D" id="3.10.180.10">
    <property type="entry name" value="2,3-Dihydroxybiphenyl 1,2-Dioxygenase, domain 1"/>
    <property type="match status" value="1"/>
</dbReference>
<dbReference type="PANTHER" id="PTHR43048">
    <property type="entry name" value="METHYLMALONYL-COA EPIMERASE"/>
    <property type="match status" value="1"/>
</dbReference>
<accession>A0ABS2R264</accession>
<dbReference type="EMBL" id="JAFBFH010000003">
    <property type="protein sequence ID" value="MBM7713737.1"/>
    <property type="molecule type" value="Genomic_DNA"/>
</dbReference>
<dbReference type="GO" id="GO:0004493">
    <property type="term" value="F:methylmalonyl-CoA epimerase activity"/>
    <property type="evidence" value="ECO:0007669"/>
    <property type="project" value="UniProtKB-EC"/>
</dbReference>
<dbReference type="EC" id="5.1.99.1" evidence="4"/>
<dbReference type="InterPro" id="IPR037523">
    <property type="entry name" value="VOC_core"/>
</dbReference>
<reference evidence="4 5" key="1">
    <citation type="submission" date="2021-01" db="EMBL/GenBank/DDBJ databases">
        <title>Genomic Encyclopedia of Type Strains, Phase IV (KMG-IV): sequencing the most valuable type-strain genomes for metagenomic binning, comparative biology and taxonomic classification.</title>
        <authorList>
            <person name="Goeker M."/>
        </authorList>
    </citation>
    <scope>NUCLEOTIDE SEQUENCE [LARGE SCALE GENOMIC DNA]</scope>
    <source>
        <strain evidence="4 5">DSM 105453</strain>
    </source>
</reference>
<feature type="domain" description="VOC" evidence="3">
    <location>
        <begin position="3"/>
        <end position="131"/>
    </location>
</feature>
<comment type="similarity">
    <text evidence="1">Belongs to the methylmalonyl-CoA epimerase family.</text>
</comment>
<name>A0ABS2R264_9BACI</name>
<sequence length="137" mass="15224">MNKVDHIGIAVQSIQDALPFYTEQLGLQCMAIEEVASQKVKVAFLDAHNVKIELLEPLYQDGPIATFLKKRGEGIHHIAFGVSSIQERINDLKEKGIRMIDESPRRGAGGALVAFMHPKSAHGVLYELCEKEDQGER</sequence>
<organism evidence="4 5">
    <name type="scientific">Siminovitchia thermophila</name>
    <dbReference type="NCBI Taxonomy" id="1245522"/>
    <lineage>
        <taxon>Bacteria</taxon>
        <taxon>Bacillati</taxon>
        <taxon>Bacillota</taxon>
        <taxon>Bacilli</taxon>
        <taxon>Bacillales</taxon>
        <taxon>Bacillaceae</taxon>
        <taxon>Siminovitchia</taxon>
    </lineage>
</organism>
<evidence type="ECO:0000256" key="1">
    <source>
        <dbReference type="ARBA" id="ARBA00009308"/>
    </source>
</evidence>
<dbReference type="PROSITE" id="PS51819">
    <property type="entry name" value="VOC"/>
    <property type="match status" value="1"/>
</dbReference>
<dbReference type="InterPro" id="IPR017515">
    <property type="entry name" value="MeMalonyl-CoA_epimerase"/>
</dbReference>
<dbReference type="Proteomes" id="UP000823485">
    <property type="component" value="Unassembled WGS sequence"/>
</dbReference>
<dbReference type="SUPFAM" id="SSF54593">
    <property type="entry name" value="Glyoxalase/Bleomycin resistance protein/Dihydroxybiphenyl dioxygenase"/>
    <property type="match status" value="1"/>
</dbReference>
<protein>
    <submittedName>
        <fullName evidence="4">Methylmalonyl-CoA/ethylmalonyl-CoA epimerase</fullName>
        <ecNumber evidence="4">5.1.99.1</ecNumber>
    </submittedName>
</protein>
<keyword evidence="5" id="KW-1185">Reference proteome</keyword>
<dbReference type="Pfam" id="PF13669">
    <property type="entry name" value="Glyoxalase_4"/>
    <property type="match status" value="1"/>
</dbReference>
<evidence type="ECO:0000256" key="2">
    <source>
        <dbReference type="ARBA" id="ARBA00022723"/>
    </source>
</evidence>
<dbReference type="InterPro" id="IPR018146">
    <property type="entry name" value="Glyoxalase_1_CS"/>
</dbReference>
<keyword evidence="4" id="KW-0413">Isomerase</keyword>
<comment type="caution">
    <text evidence="4">The sequence shown here is derived from an EMBL/GenBank/DDBJ whole genome shotgun (WGS) entry which is preliminary data.</text>
</comment>
<evidence type="ECO:0000313" key="4">
    <source>
        <dbReference type="EMBL" id="MBM7713737.1"/>
    </source>
</evidence>
<dbReference type="InterPro" id="IPR051785">
    <property type="entry name" value="MMCE/EMCE_epimerase"/>
</dbReference>
<dbReference type="PANTHER" id="PTHR43048:SF3">
    <property type="entry name" value="METHYLMALONYL-COA EPIMERASE, MITOCHONDRIAL"/>
    <property type="match status" value="1"/>
</dbReference>
<dbReference type="NCBIfam" id="TIGR03081">
    <property type="entry name" value="metmalonyl_epim"/>
    <property type="match status" value="1"/>
</dbReference>
<keyword evidence="2" id="KW-0479">Metal-binding</keyword>
<dbReference type="PROSITE" id="PS00934">
    <property type="entry name" value="GLYOXALASE_I_1"/>
    <property type="match status" value="1"/>
</dbReference>
<dbReference type="RefSeq" id="WP_077111306.1">
    <property type="nucleotide sequence ID" value="NZ_JAFBFH010000003.1"/>
</dbReference>
<evidence type="ECO:0000313" key="5">
    <source>
        <dbReference type="Proteomes" id="UP000823485"/>
    </source>
</evidence>
<evidence type="ECO:0000259" key="3">
    <source>
        <dbReference type="PROSITE" id="PS51819"/>
    </source>
</evidence>
<gene>
    <name evidence="4" type="ORF">JOC94_000706</name>
</gene>
<proteinExistence type="inferred from homology"/>